<comment type="cofactor">
    <cofactor evidence="2">
        <name>[4Fe-4S] cluster</name>
        <dbReference type="ChEBI" id="CHEBI:49883"/>
    </cofactor>
</comment>
<dbReference type="InterPro" id="IPR006656">
    <property type="entry name" value="Mopterin_OxRdtase"/>
</dbReference>
<dbReference type="PANTHER" id="PTHR43105:SF9">
    <property type="entry name" value="NADPH-FE(3+) OXIDOREDUCTASE SUBUNIT ALPHA"/>
    <property type="match status" value="1"/>
</dbReference>
<sequence>MSQDCTVKTTCPYCGVGCGVDVIVDDNQIIAVSGDQQHPANFGKLCVKGSALHETMGQHGRLLQPQINGMTVDWPTAIETVAEKLLSIREQYGPNSIAFYLSGQLLTEDYYVANKLAKGFIGTSHVDTNSRLCMSSAVASYKRAFGADAVPCNYEDLEQCDLLVLVGSNAAWTHPVLYRRMAVAKENNPQLKIVVIDPRRTATCDLADLHLDLEPGADSFIFTGLLHYLADNKYTDTDYIADHTEGFADAVDSAEVATLAFVAAKANLEVEDLTTFYQWFASTEKAMTFYSQGINQSSTGTDKCNAIINCHLATGKLGKVGAGPFSITGQPNAMGGREVGGLANMLAAHMDYTPDNIATVSEFWNSTAVSQQVGLKAVDLFDAVADGQIKAVWIIGTNPVVSMPNADRVKAALENCDTVIVSDCIAETDTTATANILLPATGWGEKSGTVTNSERRISRQRSLLTAAGEAKHDWWILSQVGQAMGYGQAFSYSSPRDIFVEHAALSGYENSHEHKRLFNISALSHLSEPDYDQLQPIQWPVTAAKPEGTPRLFSDGLFATPSGKAQFITSVSKLPKQQLSADYPLALNTGRLRDQWHTMTRTGRASRLLDHTDQPFVAVHPATAAHYDLTDGDLAAVKTAHGTIEVVVQFDSNLKRDQLFVPIHWNQQFASNARVGTVIAPITDAVSGQPEFKFSAAALCKISATGNAVLVSRNRLMCDSFSNWSVSPLDNNQGYLYRVVVQEAFNWQEFIATKRLLERGPAQAYEHYSNVSCADHRFICYSDQQIELAIFSHVDKRQLPGRVWLQQIFSQTVKGDYWSLIAASDQADPGKQICACFNISEQRIIQAIEEGASSAVELGRQLKCGTNCGSCIPELNNLLSQTEHAID</sequence>
<dbReference type="Proteomes" id="UP000004931">
    <property type="component" value="Unassembled WGS sequence"/>
</dbReference>
<dbReference type="Gene3D" id="3.40.228.10">
    <property type="entry name" value="Dimethylsulfoxide Reductase, domain 2"/>
    <property type="match status" value="1"/>
</dbReference>
<evidence type="ECO:0000256" key="2">
    <source>
        <dbReference type="ARBA" id="ARBA00001966"/>
    </source>
</evidence>
<dbReference type="Gene3D" id="2.20.25.90">
    <property type="entry name" value="ADC-like domains"/>
    <property type="match status" value="1"/>
</dbReference>
<dbReference type="STRING" id="247633.GP2143_09952"/>
<dbReference type="OrthoDB" id="9816402at2"/>
<dbReference type="SUPFAM" id="SSF50692">
    <property type="entry name" value="ADC-like"/>
    <property type="match status" value="1"/>
</dbReference>
<keyword evidence="6" id="KW-0479">Metal-binding</keyword>
<dbReference type="AlphaFoldDB" id="A0YDM7"/>
<dbReference type="Pfam" id="PF04324">
    <property type="entry name" value="Fer2_BFD"/>
    <property type="match status" value="1"/>
</dbReference>
<keyword evidence="4" id="KW-0004">4Fe-4S</keyword>
<dbReference type="GO" id="GO:0043546">
    <property type="term" value="F:molybdopterin cofactor binding"/>
    <property type="evidence" value="ECO:0007669"/>
    <property type="project" value="InterPro"/>
</dbReference>
<dbReference type="SMART" id="SM00926">
    <property type="entry name" value="Molybdop_Fe4S4"/>
    <property type="match status" value="1"/>
</dbReference>
<dbReference type="GO" id="GO:0046872">
    <property type="term" value="F:metal ion binding"/>
    <property type="evidence" value="ECO:0007669"/>
    <property type="project" value="UniProtKB-KW"/>
</dbReference>
<keyword evidence="5" id="KW-0500">Molybdenum</keyword>
<evidence type="ECO:0000256" key="10">
    <source>
        <dbReference type="ARBA" id="ARBA00023063"/>
    </source>
</evidence>
<dbReference type="SUPFAM" id="SSF53706">
    <property type="entry name" value="Formate dehydrogenase/DMSO reductase, domains 1-3"/>
    <property type="match status" value="1"/>
</dbReference>
<dbReference type="GO" id="GO:0016491">
    <property type="term" value="F:oxidoreductase activity"/>
    <property type="evidence" value="ECO:0007669"/>
    <property type="project" value="UniProtKB-KW"/>
</dbReference>
<evidence type="ECO:0000256" key="5">
    <source>
        <dbReference type="ARBA" id="ARBA00022505"/>
    </source>
</evidence>
<keyword evidence="9" id="KW-0411">Iron-sulfur</keyword>
<dbReference type="GO" id="GO:0051539">
    <property type="term" value="F:4 iron, 4 sulfur cluster binding"/>
    <property type="evidence" value="ECO:0007669"/>
    <property type="project" value="UniProtKB-KW"/>
</dbReference>
<dbReference type="InterPro" id="IPR007419">
    <property type="entry name" value="BFD-like_2Fe2S-bd_dom"/>
</dbReference>
<dbReference type="Gene3D" id="1.10.10.1100">
    <property type="entry name" value="BFD-like [2Fe-2S]-binding domain"/>
    <property type="match status" value="1"/>
</dbReference>
<proteinExistence type="inferred from homology"/>
<evidence type="ECO:0000313" key="12">
    <source>
        <dbReference type="EMBL" id="EAW30911.1"/>
    </source>
</evidence>
<dbReference type="Gene3D" id="2.40.40.20">
    <property type="match status" value="1"/>
</dbReference>
<dbReference type="PANTHER" id="PTHR43105">
    <property type="entry name" value="RESPIRATORY NITRATE REDUCTASE"/>
    <property type="match status" value="1"/>
</dbReference>
<evidence type="ECO:0000256" key="3">
    <source>
        <dbReference type="ARBA" id="ARBA00008747"/>
    </source>
</evidence>
<dbReference type="GO" id="GO:0016020">
    <property type="term" value="C:membrane"/>
    <property type="evidence" value="ECO:0007669"/>
    <property type="project" value="TreeGrafter"/>
</dbReference>
<dbReference type="CDD" id="cd02791">
    <property type="entry name" value="MopB_CT_Nitrate-R-NapA-like"/>
    <property type="match status" value="1"/>
</dbReference>
<keyword evidence="10" id="KW-0534">Nitrate assimilation</keyword>
<feature type="domain" description="4Fe-4S Mo/W bis-MGD-type" evidence="11">
    <location>
        <begin position="4"/>
        <end position="60"/>
    </location>
</feature>
<protein>
    <submittedName>
        <fullName evidence="12">Anaerobic dehydrogenase, typically selenocysteine-containing</fullName>
    </submittedName>
</protein>
<keyword evidence="7" id="KW-0560">Oxidoreductase</keyword>
<evidence type="ECO:0000256" key="6">
    <source>
        <dbReference type="ARBA" id="ARBA00022723"/>
    </source>
</evidence>
<dbReference type="InterPro" id="IPR006657">
    <property type="entry name" value="MoPterin_dinucl-bd_dom"/>
</dbReference>
<dbReference type="EMBL" id="AAVT01000005">
    <property type="protein sequence ID" value="EAW30911.1"/>
    <property type="molecule type" value="Genomic_DNA"/>
</dbReference>
<gene>
    <name evidence="12" type="ORF">GP2143_09952</name>
</gene>
<dbReference type="InterPro" id="IPR050123">
    <property type="entry name" value="Prok_molybdopt-oxidoreductase"/>
</dbReference>
<dbReference type="InterPro" id="IPR006963">
    <property type="entry name" value="Mopterin_OxRdtase_4Fe-4S_dom"/>
</dbReference>
<dbReference type="PROSITE" id="PS00551">
    <property type="entry name" value="MOLYBDOPTERIN_PROK_1"/>
    <property type="match status" value="1"/>
</dbReference>
<dbReference type="CDD" id="cd02754">
    <property type="entry name" value="MopB_Nitrate-R-NapA-like"/>
    <property type="match status" value="1"/>
</dbReference>
<evidence type="ECO:0000256" key="9">
    <source>
        <dbReference type="ARBA" id="ARBA00023014"/>
    </source>
</evidence>
<dbReference type="Gene3D" id="3.40.50.740">
    <property type="match status" value="1"/>
</dbReference>
<dbReference type="GO" id="GO:1990204">
    <property type="term" value="C:oxidoreductase complex"/>
    <property type="evidence" value="ECO:0007669"/>
    <property type="project" value="UniProtKB-ARBA"/>
</dbReference>
<evidence type="ECO:0000313" key="13">
    <source>
        <dbReference type="Proteomes" id="UP000004931"/>
    </source>
</evidence>
<dbReference type="InterPro" id="IPR041854">
    <property type="entry name" value="BFD-like_2Fe2S-bd_dom_sf"/>
</dbReference>
<dbReference type="Pfam" id="PF00384">
    <property type="entry name" value="Molybdopterin"/>
    <property type="match status" value="1"/>
</dbReference>
<evidence type="ECO:0000256" key="4">
    <source>
        <dbReference type="ARBA" id="ARBA00022485"/>
    </source>
</evidence>
<dbReference type="PROSITE" id="PS51669">
    <property type="entry name" value="4FE4S_MOW_BIS_MGD"/>
    <property type="match status" value="1"/>
</dbReference>
<comment type="caution">
    <text evidence="12">The sequence shown here is derived from an EMBL/GenBank/DDBJ whole genome shotgun (WGS) entry which is preliminary data.</text>
</comment>
<dbReference type="InterPro" id="IPR027467">
    <property type="entry name" value="MopterinOxRdtase_cofactor_BS"/>
</dbReference>
<reference evidence="12 13" key="1">
    <citation type="journal article" date="2010" name="J. Bacteriol.">
        <title>Genome sequence of the oligotrophic marine Gammaproteobacterium HTCC2143, isolated from the Oregon Coast.</title>
        <authorList>
            <person name="Oh H.M."/>
            <person name="Kang I."/>
            <person name="Ferriera S."/>
            <person name="Giovannoni S.J."/>
            <person name="Cho J.C."/>
        </authorList>
    </citation>
    <scope>NUCLEOTIDE SEQUENCE [LARGE SCALE GENOMIC DNA]</scope>
    <source>
        <strain evidence="12 13">HTCC2143</strain>
    </source>
</reference>
<keyword evidence="13" id="KW-1185">Reference proteome</keyword>
<dbReference type="GO" id="GO:0045333">
    <property type="term" value="P:cellular respiration"/>
    <property type="evidence" value="ECO:0007669"/>
    <property type="project" value="UniProtKB-ARBA"/>
</dbReference>
<comment type="cofactor">
    <cofactor evidence="1">
        <name>Mo-bis(molybdopterin guanine dinucleotide)</name>
        <dbReference type="ChEBI" id="CHEBI:60539"/>
    </cofactor>
</comment>
<comment type="similarity">
    <text evidence="3">Belongs to the prokaryotic molybdopterin-containing oxidoreductase family. NasA/NapA/NarB subfamily.</text>
</comment>
<keyword evidence="8" id="KW-0408">Iron</keyword>
<evidence type="ECO:0000259" key="11">
    <source>
        <dbReference type="PROSITE" id="PS51669"/>
    </source>
</evidence>
<evidence type="ECO:0000256" key="1">
    <source>
        <dbReference type="ARBA" id="ARBA00001942"/>
    </source>
</evidence>
<dbReference type="Pfam" id="PF01568">
    <property type="entry name" value="Molydop_binding"/>
    <property type="match status" value="1"/>
</dbReference>
<dbReference type="Pfam" id="PF04879">
    <property type="entry name" value="Molybdop_Fe4S4"/>
    <property type="match status" value="1"/>
</dbReference>
<name>A0YDM7_9GAMM</name>
<evidence type="ECO:0000256" key="7">
    <source>
        <dbReference type="ARBA" id="ARBA00023002"/>
    </source>
</evidence>
<dbReference type="InterPro" id="IPR041957">
    <property type="entry name" value="CT_Nitrate-R-NapA-like"/>
</dbReference>
<dbReference type="eggNOG" id="COG0243">
    <property type="taxonomic scope" value="Bacteria"/>
</dbReference>
<dbReference type="InterPro" id="IPR009010">
    <property type="entry name" value="Asp_de-COase-like_dom_sf"/>
</dbReference>
<dbReference type="GO" id="GO:0042128">
    <property type="term" value="P:nitrate assimilation"/>
    <property type="evidence" value="ECO:0007669"/>
    <property type="project" value="UniProtKB-KW"/>
</dbReference>
<accession>A0YDM7</accession>
<evidence type="ECO:0000256" key="8">
    <source>
        <dbReference type="ARBA" id="ARBA00023004"/>
    </source>
</evidence>
<organism evidence="12 13">
    <name type="scientific">marine gamma proteobacterium HTCC2143</name>
    <dbReference type="NCBI Taxonomy" id="247633"/>
    <lineage>
        <taxon>Bacteria</taxon>
        <taxon>Pseudomonadati</taxon>
        <taxon>Pseudomonadota</taxon>
        <taxon>Gammaproteobacteria</taxon>
        <taxon>Cellvibrionales</taxon>
        <taxon>Spongiibacteraceae</taxon>
        <taxon>BD1-7 clade</taxon>
    </lineage>
</organism>